<keyword evidence="2" id="KW-1185">Reference proteome</keyword>
<proteinExistence type="predicted"/>
<gene>
    <name evidence="3" type="primary">LOC115941600</name>
</gene>
<sequence length="372" mass="39171">MHPSSHTAPPPQQPPWVLIWAQIPEADLGEATIWLAEVAPPRGPQQAAGCWQAHRGHDPVSVPRPACGNQENGAPGPQAISNALHAAPRPSFQPGISQQRPQHCAAEGSASLCQFVAPLCRTHRVPSPQGEDTEAGALRRGLQTYAPWGRGQAVLGEEFRGAWPCPPPQRQRQSQGGQLRPAGVQGEADTRLGRGGIRLPARGPLPSEDPHGVLPAGVPSQCRRCSKGCVGAEVLGARTVGPGGRPQGDSRLDGSGGAGAHLGLAEPGGLAAPAGENTLGGARRGLPMKPQPAFFSTSFLDEKLAPGLTMDSLLQLQPRRRDGRVRPRGSRLHNTHSPSQDSQDPREPVVGPPQGQQVAWGTPHPEAFVFFQ</sequence>
<feature type="region of interest" description="Disordered" evidence="1">
    <location>
        <begin position="316"/>
        <end position="364"/>
    </location>
</feature>
<accession>A0A7F8QYB2</accession>
<feature type="region of interest" description="Disordered" evidence="1">
    <location>
        <begin position="160"/>
        <end position="218"/>
    </location>
</feature>
<evidence type="ECO:0000313" key="3">
    <source>
        <dbReference type="RefSeq" id="XP_030886142.1"/>
    </source>
</evidence>
<feature type="region of interest" description="Disordered" evidence="1">
    <location>
        <begin position="236"/>
        <end position="285"/>
    </location>
</feature>
<protein>
    <submittedName>
        <fullName evidence="3">Uncharacterized protein LOC115941600 isoform X1</fullName>
    </submittedName>
</protein>
<dbReference type="GeneID" id="115941600"/>
<name>A0A7F8QYB2_LEPWE</name>
<dbReference type="Proteomes" id="UP000245341">
    <property type="component" value="Unplaced"/>
</dbReference>
<dbReference type="AlphaFoldDB" id="A0A7F8QYB2"/>
<reference evidence="3" key="1">
    <citation type="submission" date="2025-08" db="UniProtKB">
        <authorList>
            <consortium name="RefSeq"/>
        </authorList>
    </citation>
    <scope>IDENTIFICATION</scope>
    <source>
        <tissue evidence="3">Liver</tissue>
    </source>
</reference>
<feature type="compositionally biased region" description="Basic residues" evidence="1">
    <location>
        <begin position="321"/>
        <end position="334"/>
    </location>
</feature>
<evidence type="ECO:0000256" key="1">
    <source>
        <dbReference type="SAM" id="MobiDB-lite"/>
    </source>
</evidence>
<dbReference type="KEGG" id="lww:115941600"/>
<dbReference type="RefSeq" id="XP_030886142.1">
    <property type="nucleotide sequence ID" value="XM_031030282.1"/>
</dbReference>
<feature type="compositionally biased region" description="Low complexity" evidence="1">
    <location>
        <begin position="170"/>
        <end position="181"/>
    </location>
</feature>
<feature type="compositionally biased region" description="Low complexity" evidence="1">
    <location>
        <begin position="261"/>
        <end position="276"/>
    </location>
</feature>
<evidence type="ECO:0000313" key="2">
    <source>
        <dbReference type="Proteomes" id="UP000245341"/>
    </source>
</evidence>
<organism evidence="2 3">
    <name type="scientific">Leptonychotes weddellii</name>
    <name type="common">Weddell seal</name>
    <name type="synonym">Otaria weddellii</name>
    <dbReference type="NCBI Taxonomy" id="9713"/>
    <lineage>
        <taxon>Eukaryota</taxon>
        <taxon>Metazoa</taxon>
        <taxon>Chordata</taxon>
        <taxon>Craniata</taxon>
        <taxon>Vertebrata</taxon>
        <taxon>Euteleostomi</taxon>
        <taxon>Mammalia</taxon>
        <taxon>Eutheria</taxon>
        <taxon>Laurasiatheria</taxon>
        <taxon>Carnivora</taxon>
        <taxon>Caniformia</taxon>
        <taxon>Pinnipedia</taxon>
        <taxon>Phocidae</taxon>
        <taxon>Monachinae</taxon>
        <taxon>Lobodontini</taxon>
        <taxon>Leptonychotes</taxon>
    </lineage>
</organism>